<gene>
    <name evidence="10" type="ORF">HMPREF0647_04285</name>
</gene>
<dbReference type="GO" id="GO:0030203">
    <property type="term" value="P:glycosaminoglycan metabolic process"/>
    <property type="evidence" value="ECO:0007669"/>
    <property type="project" value="TreeGrafter"/>
</dbReference>
<dbReference type="Gene3D" id="3.20.20.80">
    <property type="entry name" value="Glycosidases"/>
    <property type="match status" value="1"/>
</dbReference>
<dbReference type="PRINTS" id="PR00738">
    <property type="entry name" value="GLHYDRLASE20"/>
</dbReference>
<evidence type="ECO:0000313" key="11">
    <source>
        <dbReference type="Proteomes" id="UP000029525"/>
    </source>
</evidence>
<dbReference type="InterPro" id="IPR015883">
    <property type="entry name" value="Glyco_hydro_20_cat"/>
</dbReference>
<comment type="similarity">
    <text evidence="2">Belongs to the glycosyl hydrolase 20 family.</text>
</comment>
<dbReference type="SUPFAM" id="SSF51445">
    <property type="entry name" value="(Trans)glycosidases"/>
    <property type="match status" value="1"/>
</dbReference>
<evidence type="ECO:0000313" key="10">
    <source>
        <dbReference type="EMBL" id="KGF45015.1"/>
    </source>
</evidence>
<feature type="active site" description="Proton donor" evidence="6">
    <location>
        <position position="340"/>
    </location>
</feature>
<dbReference type="Gene3D" id="2.60.120.260">
    <property type="entry name" value="Galactose-binding domain-like"/>
    <property type="match status" value="1"/>
</dbReference>
<dbReference type="Gene3D" id="3.30.379.10">
    <property type="entry name" value="Chitobiase/beta-hexosaminidase domain 2-like"/>
    <property type="match status" value="1"/>
</dbReference>
<protein>
    <recommendedName>
        <fullName evidence="3">beta-N-acetylhexosaminidase</fullName>
        <ecNumber evidence="3">3.2.1.52</ecNumber>
    </recommendedName>
</protein>
<dbReference type="PANTHER" id="PTHR22600">
    <property type="entry name" value="BETA-HEXOSAMINIDASE"/>
    <property type="match status" value="1"/>
</dbReference>
<dbReference type="EC" id="3.2.1.52" evidence="3"/>
<evidence type="ECO:0000256" key="4">
    <source>
        <dbReference type="ARBA" id="ARBA00022801"/>
    </source>
</evidence>
<evidence type="ECO:0000256" key="2">
    <source>
        <dbReference type="ARBA" id="ARBA00006285"/>
    </source>
</evidence>
<dbReference type="EMBL" id="JRNQ01000021">
    <property type="protein sequence ID" value="KGF45015.1"/>
    <property type="molecule type" value="Genomic_DNA"/>
</dbReference>
<keyword evidence="4" id="KW-0378">Hydrolase</keyword>
<comment type="catalytic activity">
    <reaction evidence="1">
        <text>Hydrolysis of terminal non-reducing N-acetyl-D-hexosamine residues in N-acetyl-beta-D-hexosaminides.</text>
        <dbReference type="EC" id="3.2.1.52"/>
    </reaction>
</comment>
<reference evidence="10 11" key="1">
    <citation type="submission" date="2014-07" db="EMBL/GenBank/DDBJ databases">
        <authorList>
            <person name="McCorrison J."/>
            <person name="Sanka R."/>
            <person name="Torralba M."/>
            <person name="Gillis M."/>
            <person name="Haft D.H."/>
            <person name="Methe B."/>
            <person name="Sutton G."/>
            <person name="Nelson K.E."/>
        </authorList>
    </citation>
    <scope>NUCLEOTIDE SEQUENCE [LARGE SCALE GENOMIC DNA]</scope>
    <source>
        <strain evidence="10 11">DNF00320</strain>
    </source>
</reference>
<feature type="domain" description="Glycoside hydrolase family 20 catalytic" evidence="8">
    <location>
        <begin position="166"/>
        <end position="510"/>
    </location>
</feature>
<dbReference type="InterPro" id="IPR017853">
    <property type="entry name" value="GH"/>
</dbReference>
<dbReference type="GO" id="GO:0005975">
    <property type="term" value="P:carbohydrate metabolic process"/>
    <property type="evidence" value="ECO:0007669"/>
    <property type="project" value="InterPro"/>
</dbReference>
<dbReference type="InterPro" id="IPR025705">
    <property type="entry name" value="Beta_hexosaminidase_sua/sub"/>
</dbReference>
<proteinExistence type="inferred from homology"/>
<organism evidence="10 11">
    <name type="scientific">Prevotella bivia DNF00320</name>
    <dbReference type="NCBI Taxonomy" id="1401068"/>
    <lineage>
        <taxon>Bacteria</taxon>
        <taxon>Pseudomonadati</taxon>
        <taxon>Bacteroidota</taxon>
        <taxon>Bacteroidia</taxon>
        <taxon>Bacteroidales</taxon>
        <taxon>Prevotellaceae</taxon>
        <taxon>Prevotella</taxon>
    </lineage>
</organism>
<evidence type="ECO:0000256" key="7">
    <source>
        <dbReference type="SAM" id="SignalP"/>
    </source>
</evidence>
<evidence type="ECO:0000259" key="9">
    <source>
        <dbReference type="Pfam" id="PF02838"/>
    </source>
</evidence>
<dbReference type="CDD" id="cd06563">
    <property type="entry name" value="GH20_chitobiase-like"/>
    <property type="match status" value="1"/>
</dbReference>
<dbReference type="SUPFAM" id="SSF55545">
    <property type="entry name" value="beta-N-acetylhexosaminidase-like domain"/>
    <property type="match status" value="1"/>
</dbReference>
<dbReference type="SUPFAM" id="SSF49785">
    <property type="entry name" value="Galactose-binding domain-like"/>
    <property type="match status" value="1"/>
</dbReference>
<accession>A0A096ADM5</accession>
<evidence type="ECO:0000256" key="6">
    <source>
        <dbReference type="PIRSR" id="PIRSR625705-1"/>
    </source>
</evidence>
<dbReference type="RefSeq" id="WP_036866570.1">
    <property type="nucleotide sequence ID" value="NZ_JRNQ01000021.1"/>
</dbReference>
<dbReference type="GO" id="GO:0016020">
    <property type="term" value="C:membrane"/>
    <property type="evidence" value="ECO:0007669"/>
    <property type="project" value="TreeGrafter"/>
</dbReference>
<keyword evidence="7" id="KW-0732">Signal</keyword>
<dbReference type="InterPro" id="IPR029018">
    <property type="entry name" value="Hex-like_dom2"/>
</dbReference>
<dbReference type="AlphaFoldDB" id="A0A096ADM5"/>
<dbReference type="Pfam" id="PF00728">
    <property type="entry name" value="Glyco_hydro_20"/>
    <property type="match status" value="1"/>
</dbReference>
<keyword evidence="5" id="KW-0326">Glycosidase</keyword>
<sequence>MKFNKSILLILMLLLCFFNTSIAQNMIPKPNSYITSNDNFEWNNDIAVYVKASRNDARQLKNYIKDVFGLNKFLVGLPKPLFSSNKHTSFTNPGKLLSLVCTSKTKPIRGELLTQYQQGYNIKISTTRIDVTAPTACGLFYALQTLRQLIVNGKLKCATIADSPRFMYRGYHLDCSRHFWTKDFIKKQLDAMAYFKMNVFHWHLVDGGGWRMEVKKYPLLVQETAYRTQSSWDRWWMDKDRHYAHKADKGAYGGYYTQEDIKEVVRYAAERHIEVLPEIELPGHSDEVCFAYPELSCAEKPYVNSDLCVGNEATYVFAENVLKEVMDLFPSKFIHIGGDEADRSAWEKCPLCQQKMQEHKLKNTAELQSYFTHRIELFLNKHGRTLMGWDEIVEGKLAPNAGVMSWRGEQNGIEAAQLGHPVVMTPVSYCYIDMYQDAPMKEPKAQGGIIPLRKIYSYDPLPITLRGTEGEKSILGLQACLWTENVETPAHVEYMTYPRLLAIAETGWVKQKETYDNFRIRAITAIDTLQQWGYNTFNLRKESGVRVESLKGVKHKALGAKVTYIAPFAEKYRADDSVTLTDGKRGDWGYLEGRWQGFIKDGVDVVIDLGDEQDITTVKADFLQIDPVWIYTPSAIQLSVSSDNKQFTVLDEVDPQIPRKKDYTIYTYQWKGGVKGRYLRLRATTNIDGGWIFTDEIRVNEY</sequence>
<feature type="chain" id="PRO_5001916341" description="beta-N-acetylhexosaminidase" evidence="7">
    <location>
        <begin position="24"/>
        <end position="702"/>
    </location>
</feature>
<dbReference type="InterPro" id="IPR015882">
    <property type="entry name" value="HEX_bac_N"/>
</dbReference>
<dbReference type="Pfam" id="PF02838">
    <property type="entry name" value="Glyco_hydro_20b"/>
    <property type="match status" value="1"/>
</dbReference>
<dbReference type="PANTHER" id="PTHR22600:SF57">
    <property type="entry name" value="BETA-N-ACETYLHEXOSAMINIDASE"/>
    <property type="match status" value="1"/>
</dbReference>
<evidence type="ECO:0000256" key="5">
    <source>
        <dbReference type="ARBA" id="ARBA00023295"/>
    </source>
</evidence>
<name>A0A096ADM5_9BACT</name>
<dbReference type="OrthoDB" id="1090159at2"/>
<evidence type="ECO:0000256" key="3">
    <source>
        <dbReference type="ARBA" id="ARBA00012663"/>
    </source>
</evidence>
<feature type="signal peptide" evidence="7">
    <location>
        <begin position="1"/>
        <end position="23"/>
    </location>
</feature>
<dbReference type="InterPro" id="IPR008979">
    <property type="entry name" value="Galactose-bd-like_sf"/>
</dbReference>
<comment type="caution">
    <text evidence="10">The sequence shown here is derived from an EMBL/GenBank/DDBJ whole genome shotgun (WGS) entry which is preliminary data.</text>
</comment>
<dbReference type="Proteomes" id="UP000029525">
    <property type="component" value="Unassembled WGS sequence"/>
</dbReference>
<evidence type="ECO:0000259" key="8">
    <source>
        <dbReference type="Pfam" id="PF00728"/>
    </source>
</evidence>
<dbReference type="GO" id="GO:0004563">
    <property type="term" value="F:beta-N-acetylhexosaminidase activity"/>
    <property type="evidence" value="ECO:0007669"/>
    <property type="project" value="UniProtKB-EC"/>
</dbReference>
<evidence type="ECO:0000256" key="1">
    <source>
        <dbReference type="ARBA" id="ARBA00001231"/>
    </source>
</evidence>
<feature type="domain" description="Beta-hexosaminidase bacterial type N-terminal" evidence="9">
    <location>
        <begin position="25"/>
        <end position="162"/>
    </location>
</feature>